<proteinExistence type="predicted"/>
<protein>
    <submittedName>
        <fullName evidence="9">Uncharacterized protein</fullName>
    </submittedName>
</protein>
<dbReference type="EMBL" id="HBHW01001908">
    <property type="protein sequence ID" value="CAE0033646.1"/>
    <property type="molecule type" value="Transcribed_RNA"/>
</dbReference>
<dbReference type="AlphaFoldDB" id="A0A7S2ZA34"/>
<evidence type="ECO:0000313" key="9">
    <source>
        <dbReference type="EMBL" id="CAE0033641.1"/>
    </source>
</evidence>
<gene>
    <name evidence="2" type="ORF">RMAR00112_LOCUS1568</name>
    <name evidence="3" type="ORF">RMAR00112_LOCUS1573</name>
    <name evidence="4" type="ORF">RMAR00112_LOCUS1574</name>
    <name evidence="5" type="ORF">RMAR00112_LOCUS1575</name>
    <name evidence="6" type="ORF">RMAR00112_LOCUS1576</name>
    <name evidence="7" type="ORF">RMAR00112_LOCUS1577</name>
    <name evidence="8" type="ORF">RMAR00112_LOCUS1579</name>
    <name evidence="9" type="ORF">RMAR00112_LOCUS1582</name>
    <name evidence="10" type="ORF">RMAR00112_LOCUS1585</name>
    <name evidence="11" type="ORF">RMAR00112_LOCUS1587</name>
</gene>
<dbReference type="CDD" id="cd02980">
    <property type="entry name" value="TRX_Fd_family"/>
    <property type="match status" value="1"/>
</dbReference>
<dbReference type="EMBL" id="HBHW01001898">
    <property type="protein sequence ID" value="CAE0033636.1"/>
    <property type="molecule type" value="Transcribed_RNA"/>
</dbReference>
<evidence type="ECO:0000313" key="8">
    <source>
        <dbReference type="EMBL" id="CAE0033638.1"/>
    </source>
</evidence>
<dbReference type="Gene3D" id="3.40.30.10">
    <property type="entry name" value="Glutaredoxin"/>
    <property type="match status" value="1"/>
</dbReference>
<dbReference type="EMBL" id="HBHW01001906">
    <property type="protein sequence ID" value="CAE0033644.1"/>
    <property type="molecule type" value="Transcribed_RNA"/>
</dbReference>
<feature type="compositionally biased region" description="Low complexity" evidence="1">
    <location>
        <begin position="85"/>
        <end position="95"/>
    </location>
</feature>
<organism evidence="9">
    <name type="scientific">Rhodosorus marinus</name>
    <dbReference type="NCBI Taxonomy" id="101924"/>
    <lineage>
        <taxon>Eukaryota</taxon>
        <taxon>Rhodophyta</taxon>
        <taxon>Stylonematophyceae</taxon>
        <taxon>Stylonematales</taxon>
        <taxon>Stylonemataceae</taxon>
        <taxon>Rhodosorus</taxon>
    </lineage>
</organism>
<dbReference type="EMBL" id="HBHW01001896">
    <property type="protein sequence ID" value="CAE0033634.1"/>
    <property type="molecule type" value="Transcribed_RNA"/>
</dbReference>
<dbReference type="SUPFAM" id="SSF52833">
    <property type="entry name" value="Thioredoxin-like"/>
    <property type="match status" value="1"/>
</dbReference>
<evidence type="ECO:0000313" key="2">
    <source>
        <dbReference type="EMBL" id="CAE0033627.1"/>
    </source>
</evidence>
<dbReference type="EMBL" id="HBHW01001889">
    <property type="protein sequence ID" value="CAE0033627.1"/>
    <property type="molecule type" value="Transcribed_RNA"/>
</dbReference>
<evidence type="ECO:0000313" key="4">
    <source>
        <dbReference type="EMBL" id="CAE0033633.1"/>
    </source>
</evidence>
<reference evidence="9" key="1">
    <citation type="submission" date="2021-01" db="EMBL/GenBank/DDBJ databases">
        <authorList>
            <person name="Corre E."/>
            <person name="Pelletier E."/>
            <person name="Niang G."/>
            <person name="Scheremetjew M."/>
            <person name="Finn R."/>
            <person name="Kale V."/>
            <person name="Holt S."/>
            <person name="Cochrane G."/>
            <person name="Meng A."/>
            <person name="Brown T."/>
            <person name="Cohen L."/>
        </authorList>
    </citation>
    <scope>NUCLEOTIDE SEQUENCE</scope>
    <source>
        <strain evidence="9">CCMP 769</strain>
    </source>
</reference>
<evidence type="ECO:0000313" key="6">
    <source>
        <dbReference type="EMBL" id="CAE0033635.1"/>
    </source>
</evidence>
<feature type="region of interest" description="Disordered" evidence="1">
    <location>
        <begin position="80"/>
        <end position="111"/>
    </location>
</feature>
<dbReference type="EMBL" id="HBHW01001895">
    <property type="protein sequence ID" value="CAE0033633.1"/>
    <property type="molecule type" value="Transcribed_RNA"/>
</dbReference>
<evidence type="ECO:0000313" key="7">
    <source>
        <dbReference type="EMBL" id="CAE0033636.1"/>
    </source>
</evidence>
<evidence type="ECO:0000313" key="5">
    <source>
        <dbReference type="EMBL" id="CAE0033634.1"/>
    </source>
</evidence>
<accession>A0A7S2ZA34</accession>
<sequence length="246" mass="27161">MNCVGFVAGGVGIEGVRKGAVPVCRRAPLVRCVEDGSFGGLIGDLESNLTSVRNKLDKLERAAGHLRKVERELVKAKKVLEGGDAESSSSSSSSSNEDEERRRRKEKKKLDKLARKEKLMELEQRREERGLVETEVCTGKACARNGALELFSSLENMAQMNEGLSVQQSSCLGQCKGSDPTVSINGRKLKENMGATKTRIRMELDKEVFEPEREKEQLDLSRERSQIKVNGKIAPELVVAQLMEGL</sequence>
<dbReference type="EMBL" id="HBHW01001897">
    <property type="protein sequence ID" value="CAE0033635.1"/>
    <property type="molecule type" value="Transcribed_RNA"/>
</dbReference>
<dbReference type="EMBL" id="HBHW01001903">
    <property type="protein sequence ID" value="CAE0033641.1"/>
    <property type="molecule type" value="Transcribed_RNA"/>
</dbReference>
<dbReference type="EMBL" id="HBHW01001900">
    <property type="protein sequence ID" value="CAE0033638.1"/>
    <property type="molecule type" value="Transcribed_RNA"/>
</dbReference>
<evidence type="ECO:0000313" key="10">
    <source>
        <dbReference type="EMBL" id="CAE0033644.1"/>
    </source>
</evidence>
<name>A0A7S2ZA34_9RHOD</name>
<dbReference type="EMBL" id="HBHW01001894">
    <property type="protein sequence ID" value="CAE0033632.1"/>
    <property type="molecule type" value="Transcribed_RNA"/>
</dbReference>
<dbReference type="InterPro" id="IPR036249">
    <property type="entry name" value="Thioredoxin-like_sf"/>
</dbReference>
<evidence type="ECO:0000313" key="3">
    <source>
        <dbReference type="EMBL" id="CAE0033632.1"/>
    </source>
</evidence>
<evidence type="ECO:0000313" key="11">
    <source>
        <dbReference type="EMBL" id="CAE0033646.1"/>
    </source>
</evidence>
<evidence type="ECO:0000256" key="1">
    <source>
        <dbReference type="SAM" id="MobiDB-lite"/>
    </source>
</evidence>